<protein>
    <submittedName>
        <fullName evidence="1">Uncharacterized protein</fullName>
    </submittedName>
</protein>
<sequence length="184" mass="20654">MAGYNPAIITYLRNPDDYDYDVDVDFAALNLTQYKLLYIPSTNFDILGGISATANRALIAIKSKIIDFVNVNRGSLIVLSQVAFGDEAYGFLPGVLEFTPHQFLDVDVTSDMMKISPRSDDRKMDHPAYWPGYWTGPIDWNGLRVLGYKARECPIPYGANQTCRATGQGELMKKMKKMKKNLAL</sequence>
<dbReference type="AlphaFoldDB" id="A0A2J7ZIS7"/>
<dbReference type="OrthoDB" id="547082at2759"/>
<name>A0A2J7ZIS7_9CHLO</name>
<keyword evidence="2" id="KW-1185">Reference proteome</keyword>
<evidence type="ECO:0000313" key="1">
    <source>
        <dbReference type="EMBL" id="PNH00175.1"/>
    </source>
</evidence>
<gene>
    <name evidence="1" type="ORF">TSOC_014017</name>
</gene>
<organism evidence="1 2">
    <name type="scientific">Tetrabaena socialis</name>
    <dbReference type="NCBI Taxonomy" id="47790"/>
    <lineage>
        <taxon>Eukaryota</taxon>
        <taxon>Viridiplantae</taxon>
        <taxon>Chlorophyta</taxon>
        <taxon>core chlorophytes</taxon>
        <taxon>Chlorophyceae</taxon>
        <taxon>CS clade</taxon>
        <taxon>Chlamydomonadales</taxon>
        <taxon>Tetrabaenaceae</taxon>
        <taxon>Tetrabaena</taxon>
    </lineage>
</organism>
<reference evidence="1 2" key="1">
    <citation type="journal article" date="2017" name="Mol. Biol. Evol.">
        <title>The 4-celled Tetrabaena socialis nuclear genome reveals the essential components for genetic control of cell number at the origin of multicellularity in the volvocine lineage.</title>
        <authorList>
            <person name="Featherston J."/>
            <person name="Arakaki Y."/>
            <person name="Hanschen E.R."/>
            <person name="Ferris P.J."/>
            <person name="Michod R.E."/>
            <person name="Olson B.J.S.C."/>
            <person name="Nozaki H."/>
            <person name="Durand P.M."/>
        </authorList>
    </citation>
    <scope>NUCLEOTIDE SEQUENCE [LARGE SCALE GENOMIC DNA]</scope>
    <source>
        <strain evidence="1 2">NIES-571</strain>
    </source>
</reference>
<dbReference type="Proteomes" id="UP000236333">
    <property type="component" value="Unassembled WGS sequence"/>
</dbReference>
<evidence type="ECO:0000313" key="2">
    <source>
        <dbReference type="Proteomes" id="UP000236333"/>
    </source>
</evidence>
<accession>A0A2J7ZIS7</accession>
<dbReference type="EMBL" id="PGGS01001642">
    <property type="protein sequence ID" value="PNH00175.1"/>
    <property type="molecule type" value="Genomic_DNA"/>
</dbReference>
<comment type="caution">
    <text evidence="1">The sequence shown here is derived from an EMBL/GenBank/DDBJ whole genome shotgun (WGS) entry which is preliminary data.</text>
</comment>
<proteinExistence type="predicted"/>